<feature type="compositionally biased region" description="Basic and acidic residues" evidence="1">
    <location>
        <begin position="994"/>
        <end position="1016"/>
    </location>
</feature>
<organism evidence="2 3">
    <name type="scientific">Ramalina farinacea</name>
    <dbReference type="NCBI Taxonomy" id="258253"/>
    <lineage>
        <taxon>Eukaryota</taxon>
        <taxon>Fungi</taxon>
        <taxon>Dikarya</taxon>
        <taxon>Ascomycota</taxon>
        <taxon>Pezizomycotina</taxon>
        <taxon>Lecanoromycetes</taxon>
        <taxon>OSLEUM clade</taxon>
        <taxon>Lecanoromycetidae</taxon>
        <taxon>Lecanorales</taxon>
        <taxon>Lecanorineae</taxon>
        <taxon>Ramalinaceae</taxon>
        <taxon>Ramalina</taxon>
    </lineage>
</organism>
<feature type="region of interest" description="Disordered" evidence="1">
    <location>
        <begin position="1217"/>
        <end position="1338"/>
    </location>
</feature>
<feature type="compositionally biased region" description="Basic and acidic residues" evidence="1">
    <location>
        <begin position="435"/>
        <end position="446"/>
    </location>
</feature>
<evidence type="ECO:0000313" key="2">
    <source>
        <dbReference type="EMBL" id="MDI1486252.1"/>
    </source>
</evidence>
<feature type="compositionally biased region" description="Basic and acidic residues" evidence="1">
    <location>
        <begin position="515"/>
        <end position="557"/>
    </location>
</feature>
<feature type="region of interest" description="Disordered" evidence="1">
    <location>
        <begin position="76"/>
        <end position="108"/>
    </location>
</feature>
<reference evidence="2" key="1">
    <citation type="journal article" date="2023" name="Genome Biol. Evol.">
        <title>First Whole Genome Sequence and Flow Cytometry Genome Size Data for the Lichen-Forming Fungus Ramalina farinacea (Ascomycota).</title>
        <authorList>
            <person name="Llewellyn T."/>
            <person name="Mian S."/>
            <person name="Hill R."/>
            <person name="Leitch I.J."/>
            <person name="Gaya E."/>
        </authorList>
    </citation>
    <scope>NUCLEOTIDE SEQUENCE</scope>
    <source>
        <strain evidence="2">LIQ254RAFAR</strain>
    </source>
</reference>
<gene>
    <name evidence="2" type="ORF">OHK93_005478</name>
</gene>
<feature type="region of interest" description="Disordered" evidence="1">
    <location>
        <begin position="990"/>
        <end position="1128"/>
    </location>
</feature>
<sequence length="1338" mass="144329">MSSVDHGHENVPAALSADQIAVEGSAGSDTDTGGLLKSDTVIKDGPDFQHHARSNSVKKPTTFKAVSVTKNFLAKAGSPAAPNAKVNGDTVPVTTNGGGTLPPAPRPRLVAKTASGTKPSKTHFGARSGSGPDPMQSADFCLAAPQQAPKHLTDEELKQQYGIHLATRIQADGDGKEAKWADIDDDEDDWAPETIEWNDGTKIDLSQNDSAKLLAEQQAIEEAARKRQEEEKKAKAAAEKKPTTSVGPNATVLKPRSAAQPKPGSPLVLKTPTEKPTLVSKPSAATPAKSPWAALPAVDKVPPVEINPPVVASPQRSLQNGIQQTGPTVPPPQPAMEIAADSFKRGGTETQRDSVGRLFNAQSGVYEPANATGGRCGSMRKDGNFRATSVLQRGGTVQDGSAPAEPSAAFQTRRLSQNEHAPWDRRKSSTVSGESGRRQSISERRGSHQSQAIQSPVASAAPGIDIKSPIVANAQLVQEGRAGPGQAYHARGGSNNANIPTGSEDAAHQKKVMKEKRELAIKRRKEQEEKEEAEKKERIRKKLEAMGEAPAKKEPAKEAQTMKIEKRPSEPVKVESTDVVKEPQSPEQSKLAAVSPSLAAKSPPKPPAPNASGAPQQYGMMKLHSSAPRDPMQQVTDTLMGEKAKMQPTSQKVSPPSDVETRAEANKDPSPPMTNGVGASRPAEPVFQRPPEPSRQRTATDGRPQPWNDMPRDSKLYAGWNPQQNRREQSSVWGPVSPSQSLGNGAFDPTIQRPQSRHQDSFSPPALAPIGPPRTLQQTKDPRDMARVGGKDYQGLGMEDSQTIPTFPNSETQPSSRMGVQRPLENGDRVSPPQDSLDVQGFSGHGSAQRPLSDNQQEAKLAAWANFQATDRTFQAEQRRKYDEDRRARLEEEARTGVSQASKMPIVEETWKQVKVDDKGTGRSIVNISKTINNPALQSSLQMPPDVRTPSFVTAMDGPGMIGGSLGRSSRFFPAAGRLQAYPHAATPFAGFYRRSDSPPPPDERGHPAYDAESRRVVVRLPSRGDNDLNEKKTPTVRLPPSSAASNQTLSPPTSQPIPRRTVSQPLVNHSSWQDRFDGLFGGKKSSPPKKSAQLVGESASTREPLDSPAPGMAAAVALPPPGKTTGSGVLEVQSGDCQDEEALFEPESGSTPTVIFPKQTRPTNPWIMNNLNHKPMVPSREPEAVSKTILDLPALFSPQNLLLVFIHLQGMAIGKSKTMRPPPGHYPTQENIHAPTQHHHDQFTRQQNFQSHRQNKHAGKSYNKNRDTSGSFNHTAPNPKFAQGNGNGQLSQKGPNMNVAEARNNHQHRNNAPDRNSHQPLKQQPVGWEGVGAEGNW</sequence>
<feature type="compositionally biased region" description="Polar residues" evidence="1">
    <location>
        <begin position="448"/>
        <end position="457"/>
    </location>
</feature>
<name>A0AA43QGT6_9LECA</name>
<feature type="region of interest" description="Disordered" evidence="1">
    <location>
        <begin position="1"/>
        <end position="38"/>
    </location>
</feature>
<feature type="compositionally biased region" description="Polar residues" evidence="1">
    <location>
        <begin position="800"/>
        <end position="818"/>
    </location>
</feature>
<evidence type="ECO:0000256" key="1">
    <source>
        <dbReference type="SAM" id="MobiDB-lite"/>
    </source>
</evidence>
<keyword evidence="3" id="KW-1185">Reference proteome</keyword>
<feature type="compositionally biased region" description="Basic and acidic residues" evidence="1">
    <location>
        <begin position="563"/>
        <end position="581"/>
    </location>
</feature>
<feature type="compositionally biased region" description="Polar residues" evidence="1">
    <location>
        <begin position="1062"/>
        <end position="1072"/>
    </location>
</feature>
<feature type="region of interest" description="Disordered" evidence="1">
    <location>
        <begin position="477"/>
        <end position="858"/>
    </location>
</feature>
<comment type="caution">
    <text evidence="2">The sequence shown here is derived from an EMBL/GenBank/DDBJ whole genome shotgun (WGS) entry which is preliminary data.</text>
</comment>
<feature type="compositionally biased region" description="Basic and acidic residues" evidence="1">
    <location>
        <begin position="1023"/>
        <end position="1034"/>
    </location>
</feature>
<proteinExistence type="predicted"/>
<feature type="region of interest" description="Disordered" evidence="1">
    <location>
        <begin position="306"/>
        <end position="336"/>
    </location>
</feature>
<feature type="compositionally biased region" description="Basic and acidic residues" evidence="1">
    <location>
        <begin position="223"/>
        <end position="242"/>
    </location>
</feature>
<feature type="compositionally biased region" description="Polar residues" evidence="1">
    <location>
        <begin position="409"/>
        <end position="419"/>
    </location>
</feature>
<accession>A0AA43QGT6</accession>
<feature type="region of interest" description="Disordered" evidence="1">
    <location>
        <begin position="114"/>
        <end position="133"/>
    </location>
</feature>
<feature type="compositionally biased region" description="Polar residues" evidence="1">
    <location>
        <begin position="1043"/>
        <end position="1053"/>
    </location>
</feature>
<dbReference type="EMBL" id="JAPUFD010000003">
    <property type="protein sequence ID" value="MDI1486252.1"/>
    <property type="molecule type" value="Genomic_DNA"/>
</dbReference>
<feature type="region of interest" description="Disordered" evidence="1">
    <location>
        <begin position="366"/>
        <end position="462"/>
    </location>
</feature>
<feature type="compositionally biased region" description="Basic and acidic residues" evidence="1">
    <location>
        <begin position="780"/>
        <end position="790"/>
    </location>
</feature>
<feature type="compositionally biased region" description="Low complexity" evidence="1">
    <location>
        <begin position="589"/>
        <end position="602"/>
    </location>
</feature>
<protein>
    <submittedName>
        <fullName evidence="2">Uncharacterized protein</fullName>
    </submittedName>
</protein>
<evidence type="ECO:0000313" key="3">
    <source>
        <dbReference type="Proteomes" id="UP001161017"/>
    </source>
</evidence>
<feature type="region of interest" description="Disordered" evidence="1">
    <location>
        <begin position="223"/>
        <end position="291"/>
    </location>
</feature>
<dbReference type="Proteomes" id="UP001161017">
    <property type="component" value="Unassembled WGS sequence"/>
</dbReference>